<accession>A0A642V542</accession>
<dbReference type="OrthoDB" id="5580261at2759"/>
<evidence type="ECO:0000256" key="2">
    <source>
        <dbReference type="SAM" id="Phobius"/>
    </source>
</evidence>
<sequence length="203" mass="23372">MIFGMSRAGKKATSEQNKPGSKTEDAPQTVDLSSHPIFKRLPKFLHKYAVNFINTPVSHVTSFLVLHELTAIVPLFGLWGVFHYLDYTPVMSDWLMERGIEFIKNMGERNGWDFSKPEAGYKLIVQGAASYAIVKSILPFRAAISLFLTPWFARHFVIPFTRIFRIFKRKKPQKVPDDKIWDKDLKAEIPKKKLPKDPNKPQL</sequence>
<feature type="transmembrane region" description="Helical" evidence="2">
    <location>
        <begin position="142"/>
        <end position="164"/>
    </location>
</feature>
<dbReference type="EMBL" id="SWFS01000184">
    <property type="protein sequence ID" value="KAA8915128.1"/>
    <property type="molecule type" value="Genomic_DNA"/>
</dbReference>
<dbReference type="VEuPathDB" id="FungiDB:TRICI_002737"/>
<feature type="transmembrane region" description="Helical" evidence="2">
    <location>
        <begin position="63"/>
        <end position="85"/>
    </location>
</feature>
<name>A0A642V542_9ASCO</name>
<dbReference type="PANTHER" id="PTHR28002">
    <property type="entry name" value="MIOREX COMPLEX COMPONENT 11"/>
    <property type="match status" value="1"/>
</dbReference>
<keyword evidence="2" id="KW-1133">Transmembrane helix</keyword>
<evidence type="ECO:0000313" key="4">
    <source>
        <dbReference type="Proteomes" id="UP000761534"/>
    </source>
</evidence>
<keyword evidence="2" id="KW-0812">Transmembrane</keyword>
<dbReference type="Pfam" id="PF10306">
    <property type="entry name" value="FLILHELTA"/>
    <property type="match status" value="1"/>
</dbReference>
<protein>
    <submittedName>
        <fullName evidence="3">Uncharacterized protein</fullName>
    </submittedName>
</protein>
<dbReference type="InterPro" id="IPR018811">
    <property type="entry name" value="MRX11"/>
</dbReference>
<dbReference type="PANTHER" id="PTHR28002:SF1">
    <property type="entry name" value="MIOREX COMPLEX COMPONENT 11"/>
    <property type="match status" value="1"/>
</dbReference>
<dbReference type="AlphaFoldDB" id="A0A642V542"/>
<reference evidence="3" key="1">
    <citation type="journal article" date="2019" name="G3 (Bethesda)">
        <title>Genome Assemblies of Two Rare Opportunistic Yeast Pathogens: Diutina rugosa (syn. Candida rugosa) and Trichomonascus ciferrii (syn. Candida ciferrii).</title>
        <authorList>
            <person name="Mixao V."/>
            <person name="Saus E."/>
            <person name="Hansen A.P."/>
            <person name="Lass-Florl C."/>
            <person name="Gabaldon T."/>
        </authorList>
    </citation>
    <scope>NUCLEOTIDE SEQUENCE</scope>
    <source>
        <strain evidence="3">CBS 4856</strain>
    </source>
</reference>
<comment type="caution">
    <text evidence="3">The sequence shown here is derived from an EMBL/GenBank/DDBJ whole genome shotgun (WGS) entry which is preliminary data.</text>
</comment>
<organism evidence="3 4">
    <name type="scientific">Trichomonascus ciferrii</name>
    <dbReference type="NCBI Taxonomy" id="44093"/>
    <lineage>
        <taxon>Eukaryota</taxon>
        <taxon>Fungi</taxon>
        <taxon>Dikarya</taxon>
        <taxon>Ascomycota</taxon>
        <taxon>Saccharomycotina</taxon>
        <taxon>Dipodascomycetes</taxon>
        <taxon>Dipodascales</taxon>
        <taxon>Trichomonascaceae</taxon>
        <taxon>Trichomonascus</taxon>
        <taxon>Trichomonascus ciferrii complex</taxon>
    </lineage>
</organism>
<evidence type="ECO:0000256" key="1">
    <source>
        <dbReference type="SAM" id="MobiDB-lite"/>
    </source>
</evidence>
<dbReference type="Proteomes" id="UP000761534">
    <property type="component" value="Unassembled WGS sequence"/>
</dbReference>
<evidence type="ECO:0000313" key="3">
    <source>
        <dbReference type="EMBL" id="KAA8915128.1"/>
    </source>
</evidence>
<proteinExistence type="predicted"/>
<keyword evidence="4" id="KW-1185">Reference proteome</keyword>
<dbReference type="GO" id="GO:0005739">
    <property type="term" value="C:mitochondrion"/>
    <property type="evidence" value="ECO:0007669"/>
    <property type="project" value="TreeGrafter"/>
</dbReference>
<feature type="region of interest" description="Disordered" evidence="1">
    <location>
        <begin position="1"/>
        <end position="30"/>
    </location>
</feature>
<keyword evidence="2" id="KW-0472">Membrane</keyword>
<gene>
    <name evidence="3" type="ORF">TRICI_002737</name>
</gene>